<evidence type="ECO:0000313" key="5">
    <source>
        <dbReference type="EMBL" id="KAL1495109.1"/>
    </source>
</evidence>
<dbReference type="SUPFAM" id="SSF56784">
    <property type="entry name" value="HAD-like"/>
    <property type="match status" value="1"/>
</dbReference>
<evidence type="ECO:0000256" key="1">
    <source>
        <dbReference type="ARBA" id="ARBA00001946"/>
    </source>
</evidence>
<dbReference type="Pfam" id="PF00702">
    <property type="entry name" value="Hydrolase"/>
    <property type="match status" value="1"/>
</dbReference>
<dbReference type="CDD" id="cd07505">
    <property type="entry name" value="HAD_BPGM-like"/>
    <property type="match status" value="1"/>
</dbReference>
<evidence type="ECO:0000256" key="2">
    <source>
        <dbReference type="ARBA" id="ARBA00022723"/>
    </source>
</evidence>
<keyword evidence="4" id="KW-0119">Carbohydrate metabolism</keyword>
<dbReference type="PRINTS" id="PR00413">
    <property type="entry name" value="HADHALOGNASE"/>
</dbReference>
<keyword evidence="2" id="KW-0479">Metal-binding</keyword>
<gene>
    <name evidence="5" type="ORF">AB1Y20_016977</name>
</gene>
<dbReference type="PANTHER" id="PTHR46193:SF18">
    <property type="entry name" value="HEXITOL PHOSPHATASE B"/>
    <property type="match status" value="1"/>
</dbReference>
<reference evidence="5 6" key="1">
    <citation type="journal article" date="2024" name="Science">
        <title>Giant polyketide synthase enzymes in the biosynthesis of giant marine polyether toxins.</title>
        <authorList>
            <person name="Fallon T.R."/>
            <person name="Shende V.V."/>
            <person name="Wierzbicki I.H."/>
            <person name="Pendleton A.L."/>
            <person name="Watervoot N.F."/>
            <person name="Auber R.P."/>
            <person name="Gonzalez D.J."/>
            <person name="Wisecaver J.H."/>
            <person name="Moore B.S."/>
        </authorList>
    </citation>
    <scope>NUCLEOTIDE SEQUENCE [LARGE SCALE GENOMIC DNA]</scope>
    <source>
        <strain evidence="5 6">12B1</strain>
    </source>
</reference>
<dbReference type="GO" id="GO:0046872">
    <property type="term" value="F:metal ion binding"/>
    <property type="evidence" value="ECO:0007669"/>
    <property type="project" value="UniProtKB-KW"/>
</dbReference>
<dbReference type="PANTHER" id="PTHR46193">
    <property type="entry name" value="6-PHOSPHOGLUCONATE PHOSPHATASE"/>
    <property type="match status" value="1"/>
</dbReference>
<evidence type="ECO:0000256" key="4">
    <source>
        <dbReference type="ARBA" id="ARBA00023277"/>
    </source>
</evidence>
<keyword evidence="3" id="KW-0460">Magnesium</keyword>
<comment type="cofactor">
    <cofactor evidence="1">
        <name>Mg(2+)</name>
        <dbReference type="ChEBI" id="CHEBI:18420"/>
    </cofactor>
</comment>
<dbReference type="InterPro" id="IPR006439">
    <property type="entry name" value="HAD-SF_hydro_IA"/>
</dbReference>
<sequence length="246" mass="26344">MHLGLHLLTPSAPSAAITMSAVPSAVLFDIDGTLFDSDVLHYDVFRQVLVEEGFNDGTPITERFFREKISGRSNIDICADLFPLKSAPEAAAFSALKERRFRALAECRLSSLITPGLEALLEWISAAGVASAAVTNAPRANAELMLRAIGRLEWFDALVIGEECEHAKPHPEPYLVAMRRLGVEPSRCVALEDSPSGARAAVAAGVRTIGVLSSQPASVLAAEGCEVLVKDFRDAQLWDALGVPPP</sequence>
<dbReference type="AlphaFoldDB" id="A0AB34IBZ3"/>
<dbReference type="NCBIfam" id="TIGR01509">
    <property type="entry name" value="HAD-SF-IA-v3"/>
    <property type="match status" value="1"/>
</dbReference>
<dbReference type="InterPro" id="IPR023198">
    <property type="entry name" value="PGP-like_dom2"/>
</dbReference>
<dbReference type="SFLD" id="SFLDS00003">
    <property type="entry name" value="Haloacid_Dehalogenase"/>
    <property type="match status" value="1"/>
</dbReference>
<dbReference type="GO" id="GO:0003824">
    <property type="term" value="F:catalytic activity"/>
    <property type="evidence" value="ECO:0007669"/>
    <property type="project" value="UniProtKB-ARBA"/>
</dbReference>
<keyword evidence="6" id="KW-1185">Reference proteome</keyword>
<dbReference type="Proteomes" id="UP001515480">
    <property type="component" value="Unassembled WGS sequence"/>
</dbReference>
<dbReference type="SFLD" id="SFLDG01135">
    <property type="entry name" value="C1.5.6:_HAD__Beta-PGM__Phospha"/>
    <property type="match status" value="1"/>
</dbReference>
<name>A0AB34IBZ3_PRYPA</name>
<dbReference type="EMBL" id="JBGBPQ010000033">
    <property type="protein sequence ID" value="KAL1495109.1"/>
    <property type="molecule type" value="Genomic_DNA"/>
</dbReference>
<dbReference type="Gene3D" id="1.10.150.240">
    <property type="entry name" value="Putative phosphatase, domain 2"/>
    <property type="match status" value="1"/>
</dbReference>
<organism evidence="5 6">
    <name type="scientific">Prymnesium parvum</name>
    <name type="common">Toxic golden alga</name>
    <dbReference type="NCBI Taxonomy" id="97485"/>
    <lineage>
        <taxon>Eukaryota</taxon>
        <taxon>Haptista</taxon>
        <taxon>Haptophyta</taxon>
        <taxon>Prymnesiophyceae</taxon>
        <taxon>Prymnesiales</taxon>
        <taxon>Prymnesiaceae</taxon>
        <taxon>Prymnesium</taxon>
    </lineage>
</organism>
<evidence type="ECO:0000313" key="6">
    <source>
        <dbReference type="Proteomes" id="UP001515480"/>
    </source>
</evidence>
<protein>
    <submittedName>
        <fullName evidence="5">Uncharacterized protein</fullName>
    </submittedName>
</protein>
<proteinExistence type="predicted"/>
<evidence type="ECO:0000256" key="3">
    <source>
        <dbReference type="ARBA" id="ARBA00022842"/>
    </source>
</evidence>
<dbReference type="SFLD" id="SFLDG01129">
    <property type="entry name" value="C1.5:_HAD__Beta-PGM__Phosphata"/>
    <property type="match status" value="1"/>
</dbReference>
<dbReference type="InterPro" id="IPR036412">
    <property type="entry name" value="HAD-like_sf"/>
</dbReference>
<dbReference type="Gene3D" id="3.40.50.1000">
    <property type="entry name" value="HAD superfamily/HAD-like"/>
    <property type="match status" value="1"/>
</dbReference>
<dbReference type="InterPro" id="IPR023214">
    <property type="entry name" value="HAD_sf"/>
</dbReference>
<accession>A0AB34IBZ3</accession>
<comment type="caution">
    <text evidence="5">The sequence shown here is derived from an EMBL/GenBank/DDBJ whole genome shotgun (WGS) entry which is preliminary data.</text>
</comment>
<dbReference type="InterPro" id="IPR051600">
    <property type="entry name" value="Beta-PGM-like"/>
</dbReference>